<reference evidence="1 2" key="1">
    <citation type="journal article" date="2014" name="Gene">
        <title>A comparative genomic analysis of the alkalitolerant soil bacterium Bacillus lehensis G1.</title>
        <authorList>
            <person name="Noor Y.M."/>
            <person name="Samsulrizal N.H."/>
            <person name="Jema'on N.A."/>
            <person name="Low K.O."/>
            <person name="Ramli A.N."/>
            <person name="Alias N.I."/>
            <person name="Damis S.I."/>
            <person name="Fuzi S.F."/>
            <person name="Isa M.N."/>
            <person name="Murad A.M."/>
            <person name="Raih M.F."/>
            <person name="Bakar F.D."/>
            <person name="Najimudin N."/>
            <person name="Mahadi N.M."/>
            <person name="Illias R.M."/>
        </authorList>
    </citation>
    <scope>NUCLEOTIDE SEQUENCE [LARGE SCALE GENOMIC DNA]</scope>
    <source>
        <strain evidence="1 2">G1</strain>
    </source>
</reference>
<dbReference type="HOGENOM" id="CLU_082943_0_0_9"/>
<dbReference type="EMBL" id="CP003923">
    <property type="protein sequence ID" value="AIC92725.1"/>
    <property type="molecule type" value="Genomic_DNA"/>
</dbReference>
<evidence type="ECO:0000313" key="1">
    <source>
        <dbReference type="EMBL" id="AIC92725.1"/>
    </source>
</evidence>
<evidence type="ECO:0000313" key="2">
    <source>
        <dbReference type="Proteomes" id="UP000027142"/>
    </source>
</evidence>
<accession>A0A060LRT3</accession>
<dbReference type="PATRIC" id="fig|1246626.3.peg.102"/>
<organism evidence="1 2">
    <name type="scientific">Shouchella lehensis G1</name>
    <dbReference type="NCBI Taxonomy" id="1246626"/>
    <lineage>
        <taxon>Bacteria</taxon>
        <taxon>Bacillati</taxon>
        <taxon>Bacillota</taxon>
        <taxon>Bacilli</taxon>
        <taxon>Bacillales</taxon>
        <taxon>Bacillaceae</taxon>
        <taxon>Shouchella</taxon>
    </lineage>
</organism>
<dbReference type="Proteomes" id="UP000027142">
    <property type="component" value="Chromosome"/>
</dbReference>
<protein>
    <submittedName>
        <fullName evidence="1">Uncharacterized protein</fullName>
    </submittedName>
</protein>
<sequence>MVRGIGQPNDIALSDRFTSSFLQEDIQTDEGFHFFESQNGHYSMWYPEGFYLQGEPPAYISKDHYELLNLYEDGTDSNGIERHIQVRYSGGLTPQIIKTDLSLLLDDLAYNNKYIELTHDPNKIYYGSSHKKIDGTEVITSSPSKHEANQYFSLVVNRDDTKSVTTSYRLNCIGQTTCKINTAIEKSFFDTFITQIQFQ</sequence>
<dbReference type="eggNOG" id="ENOG5031WI5">
    <property type="taxonomic scope" value="Bacteria"/>
</dbReference>
<proteinExistence type="predicted"/>
<keyword evidence="2" id="KW-1185">Reference proteome</keyword>
<dbReference type="KEGG" id="ble:BleG1_0110"/>
<dbReference type="AlphaFoldDB" id="A0A060LRT3"/>
<dbReference type="RefSeq" id="WP_038475908.1">
    <property type="nucleotide sequence ID" value="NZ_CP003923.1"/>
</dbReference>
<dbReference type="OrthoDB" id="2453115at2"/>
<name>A0A060LRT3_9BACI</name>
<gene>
    <name evidence="1" type="ORF">BleG1_0110</name>
</gene>